<gene>
    <name evidence="3" type="ORF">AL399_04990</name>
</gene>
<dbReference type="InterPro" id="IPR001623">
    <property type="entry name" value="DnaJ_domain"/>
</dbReference>
<dbReference type="InterPro" id="IPR036869">
    <property type="entry name" value="J_dom_sf"/>
</dbReference>
<organism evidence="3 4">
    <name type="scientific">Candidatus [Bacteroides] periocalifornicus</name>
    <dbReference type="NCBI Taxonomy" id="1702214"/>
    <lineage>
        <taxon>Bacteria</taxon>
        <taxon>Pseudomonadati</taxon>
        <taxon>Bacteroidota</taxon>
    </lineage>
</organism>
<feature type="domain" description="J" evidence="2">
    <location>
        <begin position="183"/>
        <end position="247"/>
    </location>
</feature>
<name>A0A0Q4B7I1_9BACT</name>
<dbReference type="SMART" id="SM00271">
    <property type="entry name" value="DnaJ"/>
    <property type="match status" value="1"/>
</dbReference>
<dbReference type="STRING" id="1702214.AL399_04990"/>
<keyword evidence="1" id="KW-0812">Transmembrane</keyword>
<protein>
    <recommendedName>
        <fullName evidence="2">J domain-containing protein</fullName>
    </recommendedName>
</protein>
<dbReference type="PROSITE" id="PS50076">
    <property type="entry name" value="DNAJ_2"/>
    <property type="match status" value="1"/>
</dbReference>
<dbReference type="CDD" id="cd06257">
    <property type="entry name" value="DnaJ"/>
    <property type="match status" value="1"/>
</dbReference>
<dbReference type="PRINTS" id="PR00625">
    <property type="entry name" value="JDOMAIN"/>
</dbReference>
<comment type="caution">
    <text evidence="3">The sequence shown here is derived from an EMBL/GenBank/DDBJ whole genome shotgun (WGS) entry which is preliminary data.</text>
</comment>
<accession>A0A0Q4B7I1</accession>
<dbReference type="Pfam" id="PF00226">
    <property type="entry name" value="DnaJ"/>
    <property type="match status" value="1"/>
</dbReference>
<dbReference type="InterPro" id="IPR007791">
    <property type="entry name" value="DjlA_N"/>
</dbReference>
<dbReference type="Gene3D" id="1.10.3680.10">
    <property type="entry name" value="TerB-like"/>
    <property type="match status" value="1"/>
</dbReference>
<dbReference type="PANTHER" id="PTHR24074">
    <property type="entry name" value="CO-CHAPERONE PROTEIN DJLA"/>
    <property type="match status" value="1"/>
</dbReference>
<sequence length="247" mass="27591">MSSVLVTLLASYLLGPFGIIVGLAVLFLADGVGGRASARQAFGHASGYEGYTTGYGAVASNPILVLLAAVMRADGRVMRSEVEYTRSLLTQLYGSARTQQAMIELRDLLKTALPLRQACAMIALQYSYADRQRIMRVLFELAQADGNLAPSELQLLAQIAQMLNVAQQEYSRMHTDYESQQVDYYGVLGLTSKATNEEIRQAYKKLALRWHPDRVDQSDAKARREATQRFQKINEAYEKIRKQRGMK</sequence>
<feature type="transmembrane region" description="Helical" evidence="1">
    <location>
        <begin position="6"/>
        <end position="29"/>
    </location>
</feature>
<keyword evidence="4" id="KW-1185">Reference proteome</keyword>
<dbReference type="EMBL" id="LIIK01000019">
    <property type="protein sequence ID" value="KQM08861.1"/>
    <property type="molecule type" value="Genomic_DNA"/>
</dbReference>
<dbReference type="Proteomes" id="UP000054172">
    <property type="component" value="Unassembled WGS sequence"/>
</dbReference>
<dbReference type="Pfam" id="PF05099">
    <property type="entry name" value="TerB"/>
    <property type="match status" value="1"/>
</dbReference>
<evidence type="ECO:0000256" key="1">
    <source>
        <dbReference type="SAM" id="Phobius"/>
    </source>
</evidence>
<evidence type="ECO:0000259" key="2">
    <source>
        <dbReference type="PROSITE" id="PS50076"/>
    </source>
</evidence>
<proteinExistence type="predicted"/>
<dbReference type="Gene3D" id="1.10.287.110">
    <property type="entry name" value="DnaJ domain"/>
    <property type="match status" value="1"/>
</dbReference>
<evidence type="ECO:0000313" key="3">
    <source>
        <dbReference type="EMBL" id="KQM08861.1"/>
    </source>
</evidence>
<dbReference type="SUPFAM" id="SSF46565">
    <property type="entry name" value="Chaperone J-domain"/>
    <property type="match status" value="1"/>
</dbReference>
<dbReference type="PATRIC" id="fig|1702214.3.peg.2009"/>
<evidence type="ECO:0000313" key="4">
    <source>
        <dbReference type="Proteomes" id="UP000054172"/>
    </source>
</evidence>
<reference evidence="3" key="1">
    <citation type="submission" date="2015-08" db="EMBL/GenBank/DDBJ databases">
        <title>Candidatus Bacteriodes Periocalifornicus.</title>
        <authorList>
            <person name="McLean J.S."/>
            <person name="Kelley S."/>
        </authorList>
    </citation>
    <scope>NUCLEOTIDE SEQUENCE [LARGE SCALE GENOMIC DNA]</scope>
    <source>
        <strain evidence="3">12B</strain>
    </source>
</reference>
<keyword evidence="1" id="KW-1133">Transmembrane helix</keyword>
<dbReference type="AlphaFoldDB" id="A0A0Q4B7I1"/>
<dbReference type="InterPro" id="IPR050817">
    <property type="entry name" value="DjlA_DnaK_co-chaperone"/>
</dbReference>
<keyword evidence="1" id="KW-0472">Membrane</keyword>
<dbReference type="InterPro" id="IPR029024">
    <property type="entry name" value="TerB-like"/>
</dbReference>